<dbReference type="EMBL" id="JANYMP010000014">
    <property type="protein sequence ID" value="MCS7480640.1"/>
    <property type="molecule type" value="Genomic_DNA"/>
</dbReference>
<evidence type="ECO:0000256" key="2">
    <source>
        <dbReference type="PROSITE-ProRule" id="PRU00335"/>
    </source>
</evidence>
<dbReference type="InterPro" id="IPR050109">
    <property type="entry name" value="HTH-type_TetR-like_transc_reg"/>
</dbReference>
<dbReference type="PANTHER" id="PTHR30328">
    <property type="entry name" value="TRANSCRIPTIONAL REPRESSOR"/>
    <property type="match status" value="1"/>
</dbReference>
<gene>
    <name evidence="4" type="ORF">NZH93_27615</name>
</gene>
<dbReference type="PANTHER" id="PTHR30328:SF54">
    <property type="entry name" value="HTH-TYPE TRANSCRIPTIONAL REPRESSOR SCO4008"/>
    <property type="match status" value="1"/>
</dbReference>
<feature type="domain" description="HTH tetR-type" evidence="3">
    <location>
        <begin position="5"/>
        <end position="65"/>
    </location>
</feature>
<dbReference type="RefSeq" id="WP_259626128.1">
    <property type="nucleotide sequence ID" value="NZ_JANYMP010000014.1"/>
</dbReference>
<sequence>MKDGQATRRRLLDAAAEEFATHGIAGARVDRISANARANKAQLYAYYGNKDGLFEAVFAEHADRIVDTVPMTAEDLPGYAVRLYDACLLQPELVRLAAWARLERVPTGHLVSTMEEQTEVKLGAIAAAQRTGHVDPELDPADVLSIVTAMALTWSPVSLLHAAAPADPVADHDRRRAALAATVRRAFSPSR</sequence>
<dbReference type="InterPro" id="IPR009057">
    <property type="entry name" value="Homeodomain-like_sf"/>
</dbReference>
<dbReference type="InterPro" id="IPR001647">
    <property type="entry name" value="HTH_TetR"/>
</dbReference>
<dbReference type="InterPro" id="IPR036271">
    <property type="entry name" value="Tet_transcr_reg_TetR-rel_C_sf"/>
</dbReference>
<dbReference type="PRINTS" id="PR00455">
    <property type="entry name" value="HTHTETR"/>
</dbReference>
<evidence type="ECO:0000256" key="1">
    <source>
        <dbReference type="ARBA" id="ARBA00023125"/>
    </source>
</evidence>
<reference evidence="4" key="1">
    <citation type="submission" date="2022-08" db="EMBL/GenBank/DDBJ databases">
        <authorList>
            <person name="Tistechok S."/>
            <person name="Samborskyy M."/>
            <person name="Roman I."/>
        </authorList>
    </citation>
    <scope>NUCLEOTIDE SEQUENCE</scope>
    <source>
        <strain evidence="4">DSM 103496</strain>
    </source>
</reference>
<dbReference type="SUPFAM" id="SSF46689">
    <property type="entry name" value="Homeodomain-like"/>
    <property type="match status" value="1"/>
</dbReference>
<keyword evidence="5" id="KW-1185">Reference proteome</keyword>
<dbReference type="AlphaFoldDB" id="A0A9X2VPW5"/>
<dbReference type="InterPro" id="IPR041467">
    <property type="entry name" value="Sco4008_C"/>
</dbReference>
<dbReference type="PROSITE" id="PS50977">
    <property type="entry name" value="HTH_TETR_2"/>
    <property type="match status" value="1"/>
</dbReference>
<dbReference type="Gene3D" id="1.10.357.10">
    <property type="entry name" value="Tetracycline Repressor, domain 2"/>
    <property type="match status" value="1"/>
</dbReference>
<evidence type="ECO:0000313" key="5">
    <source>
        <dbReference type="Proteomes" id="UP001141259"/>
    </source>
</evidence>
<proteinExistence type="predicted"/>
<dbReference type="Pfam" id="PF17926">
    <property type="entry name" value="TetR_C_21"/>
    <property type="match status" value="1"/>
</dbReference>
<name>A0A9X2VPW5_9PSEU</name>
<keyword evidence="1 2" id="KW-0238">DNA-binding</keyword>
<dbReference type="Pfam" id="PF00440">
    <property type="entry name" value="TetR_N"/>
    <property type="match status" value="1"/>
</dbReference>
<organism evidence="4 5">
    <name type="scientific">Umezawaea endophytica</name>
    <dbReference type="NCBI Taxonomy" id="1654476"/>
    <lineage>
        <taxon>Bacteria</taxon>
        <taxon>Bacillati</taxon>
        <taxon>Actinomycetota</taxon>
        <taxon>Actinomycetes</taxon>
        <taxon>Pseudonocardiales</taxon>
        <taxon>Pseudonocardiaceae</taxon>
        <taxon>Umezawaea</taxon>
    </lineage>
</organism>
<dbReference type="GO" id="GO:0006355">
    <property type="term" value="P:regulation of DNA-templated transcription"/>
    <property type="evidence" value="ECO:0007669"/>
    <property type="project" value="UniProtKB-ARBA"/>
</dbReference>
<dbReference type="GO" id="GO:0003677">
    <property type="term" value="F:DNA binding"/>
    <property type="evidence" value="ECO:0007669"/>
    <property type="project" value="UniProtKB-UniRule"/>
</dbReference>
<dbReference type="SUPFAM" id="SSF48498">
    <property type="entry name" value="Tetracyclin repressor-like, C-terminal domain"/>
    <property type="match status" value="1"/>
</dbReference>
<dbReference type="Proteomes" id="UP001141259">
    <property type="component" value="Unassembled WGS sequence"/>
</dbReference>
<accession>A0A9X2VPW5</accession>
<evidence type="ECO:0000259" key="3">
    <source>
        <dbReference type="PROSITE" id="PS50977"/>
    </source>
</evidence>
<feature type="DNA-binding region" description="H-T-H motif" evidence="2">
    <location>
        <begin position="28"/>
        <end position="47"/>
    </location>
</feature>
<protein>
    <submittedName>
        <fullName evidence="4">TetR family transcriptional regulator</fullName>
    </submittedName>
</protein>
<comment type="caution">
    <text evidence="4">The sequence shown here is derived from an EMBL/GenBank/DDBJ whole genome shotgun (WGS) entry which is preliminary data.</text>
</comment>
<evidence type="ECO:0000313" key="4">
    <source>
        <dbReference type="EMBL" id="MCS7480640.1"/>
    </source>
</evidence>